<feature type="compositionally biased region" description="Basic and acidic residues" evidence="2">
    <location>
        <begin position="1953"/>
        <end position="1965"/>
    </location>
</feature>
<feature type="region of interest" description="Disordered" evidence="2">
    <location>
        <begin position="4159"/>
        <end position="4183"/>
    </location>
</feature>
<feature type="compositionally biased region" description="Polar residues" evidence="2">
    <location>
        <begin position="1414"/>
        <end position="1428"/>
    </location>
</feature>
<evidence type="ECO:0000313" key="3">
    <source>
        <dbReference type="EMBL" id="PVD31280.1"/>
    </source>
</evidence>
<feature type="compositionally biased region" description="Basic and acidic residues" evidence="2">
    <location>
        <begin position="1429"/>
        <end position="1466"/>
    </location>
</feature>
<evidence type="ECO:0000256" key="2">
    <source>
        <dbReference type="SAM" id="MobiDB-lite"/>
    </source>
</evidence>
<feature type="compositionally biased region" description="Low complexity" evidence="2">
    <location>
        <begin position="4166"/>
        <end position="4175"/>
    </location>
</feature>
<proteinExistence type="predicted"/>
<feature type="compositionally biased region" description="Basic and acidic residues" evidence="2">
    <location>
        <begin position="2168"/>
        <end position="2177"/>
    </location>
</feature>
<feature type="coiled-coil region" evidence="1">
    <location>
        <begin position="673"/>
        <end position="700"/>
    </location>
</feature>
<feature type="compositionally biased region" description="Basic residues" evidence="2">
    <location>
        <begin position="419"/>
        <end position="429"/>
    </location>
</feature>
<feature type="region of interest" description="Disordered" evidence="2">
    <location>
        <begin position="1199"/>
        <end position="1537"/>
    </location>
</feature>
<feature type="region of interest" description="Disordered" evidence="2">
    <location>
        <begin position="3276"/>
        <end position="3302"/>
    </location>
</feature>
<feature type="region of interest" description="Disordered" evidence="2">
    <location>
        <begin position="2704"/>
        <end position="2734"/>
    </location>
</feature>
<feature type="region of interest" description="Disordered" evidence="2">
    <location>
        <begin position="2344"/>
        <end position="2385"/>
    </location>
</feature>
<feature type="region of interest" description="Disordered" evidence="2">
    <location>
        <begin position="416"/>
        <end position="451"/>
    </location>
</feature>
<evidence type="ECO:0000313" key="4">
    <source>
        <dbReference type="Proteomes" id="UP000245119"/>
    </source>
</evidence>
<name>A0A2T7PCY9_POMCA</name>
<feature type="compositionally biased region" description="Polar residues" evidence="2">
    <location>
        <begin position="1492"/>
        <end position="1505"/>
    </location>
</feature>
<feature type="compositionally biased region" description="Basic and acidic residues" evidence="2">
    <location>
        <begin position="1272"/>
        <end position="1310"/>
    </location>
</feature>
<feature type="region of interest" description="Disordered" evidence="2">
    <location>
        <begin position="1759"/>
        <end position="1818"/>
    </location>
</feature>
<comment type="caution">
    <text evidence="3">The sequence shown here is derived from an EMBL/GenBank/DDBJ whole genome shotgun (WGS) entry which is preliminary data.</text>
</comment>
<keyword evidence="1" id="KW-0175">Coiled coil</keyword>
<feature type="compositionally biased region" description="Basic and acidic residues" evidence="2">
    <location>
        <begin position="1401"/>
        <end position="1413"/>
    </location>
</feature>
<dbReference type="Proteomes" id="UP000245119">
    <property type="component" value="Linkage Group LG4"/>
</dbReference>
<feature type="compositionally biased region" description="Basic and acidic residues" evidence="2">
    <location>
        <begin position="1506"/>
        <end position="1537"/>
    </location>
</feature>
<feature type="region of interest" description="Disordered" evidence="2">
    <location>
        <begin position="146"/>
        <end position="167"/>
    </location>
</feature>
<feature type="compositionally biased region" description="Basic and acidic residues" evidence="2">
    <location>
        <begin position="2231"/>
        <end position="2243"/>
    </location>
</feature>
<feature type="region of interest" description="Disordered" evidence="2">
    <location>
        <begin position="1651"/>
        <end position="1692"/>
    </location>
</feature>
<accession>A0A2T7PCY9</accession>
<feature type="compositionally biased region" description="Basic and acidic residues" evidence="2">
    <location>
        <begin position="1245"/>
        <end position="1257"/>
    </location>
</feature>
<feature type="region of interest" description="Disordered" evidence="2">
    <location>
        <begin position="1953"/>
        <end position="2003"/>
    </location>
</feature>
<feature type="region of interest" description="Disordered" evidence="2">
    <location>
        <begin position="3910"/>
        <end position="4014"/>
    </location>
</feature>
<feature type="region of interest" description="Disordered" evidence="2">
    <location>
        <begin position="2138"/>
        <end position="2177"/>
    </location>
</feature>
<feature type="compositionally biased region" description="Basic residues" evidence="2">
    <location>
        <begin position="3978"/>
        <end position="3989"/>
    </location>
</feature>
<feature type="region of interest" description="Disordered" evidence="2">
    <location>
        <begin position="1858"/>
        <end position="1883"/>
    </location>
</feature>
<feature type="compositionally biased region" description="Basic and acidic residues" evidence="2">
    <location>
        <begin position="2708"/>
        <end position="2729"/>
    </location>
</feature>
<feature type="compositionally biased region" description="Polar residues" evidence="2">
    <location>
        <begin position="3291"/>
        <end position="3300"/>
    </location>
</feature>
<feature type="compositionally biased region" description="Polar residues" evidence="2">
    <location>
        <begin position="1258"/>
        <end position="1271"/>
    </location>
</feature>
<reference evidence="3 4" key="1">
    <citation type="submission" date="2018-04" db="EMBL/GenBank/DDBJ databases">
        <title>The genome of golden apple snail Pomacea canaliculata provides insight into stress tolerance and invasive adaptation.</title>
        <authorList>
            <person name="Liu C."/>
            <person name="Liu B."/>
            <person name="Ren Y."/>
            <person name="Zhang Y."/>
            <person name="Wang H."/>
            <person name="Li S."/>
            <person name="Jiang F."/>
            <person name="Yin L."/>
            <person name="Zhang G."/>
            <person name="Qian W."/>
            <person name="Fan W."/>
        </authorList>
    </citation>
    <scope>NUCLEOTIDE SEQUENCE [LARGE SCALE GENOMIC DNA]</scope>
    <source>
        <strain evidence="3">SZHN2017</strain>
        <tissue evidence="3">Muscle</tissue>
    </source>
</reference>
<feature type="region of interest" description="Disordered" evidence="2">
    <location>
        <begin position="2840"/>
        <end position="2860"/>
    </location>
</feature>
<sequence length="4215" mass="476675">MIRGLSPEYVMKLRSEAAKVRAIEDKLFLEALAVSSKTMVKQTPEQARRFYQTTRIAAWRATRFKNAALAEKDPKDNKIQGLYFPDFVRRVTDLGVQGDQGSPMPALVSPYKHQPLRLEGRIPLYDKKPCKKVKVETEEDSYTEENEVLQKKEQKARQPKKAVQRKKKVIKLPPIPQPLDKGTDEPTYISTICDWCAKDEEEKAAAALMHAKSKGFWRRSHNVEVQTDRGKMIVDNLFTEDFRQEMTWGWADLSCVSVSSISSSTSYEEEVVEKSEEESVDVEPWDPDKMTMEEIWTKVRRNKSGLPHIVHSMSSGSFSSWCKEISDRIHCLERSAHEKTHSRRRKSFREVFKPPPTETYPQWLLRPFQTVHTMSPKTLEMWCRKVNERIALLEKKLPPSAKTVSSDFNLQAAAELRAGTRRPSKRSLKVKLTPTPPPSPKEKILSPEQEASPELVHTVQSMSSVSLNEWCRNIRDRIRDIETSLSVPLNMADECAVGTEDSVSKVDLVRFPKQKFIDFESSTPEVVTRETSETGVPCFVMQTGPERRPHVPRTVTSMTAVSLDDWCQDIDDMLQGLPVKQRPDHGEIVFVPIPDYPEIVPNYGQQDSSTEIQDSEYQQVQQIWEKYPEGEIKELDEKEYSEREIKELDEVQKEILRQIIEALVRSAKQIVDNESLGIKLEEKTSKAKEMKKEKEVLEVEPVGKEVAAQVLKAQNVKEIETQEIEKEYPGNETENEENTKIDQNYSRGPEDVTKKKVYQRDTEEMADPSVPDEEPASSKASDKSHSEEFQLCPECKRLVLSRDIDMDYTPFFQEGLESCSTCKNPFEPSAAAANGMRGVEEIEPFTEKEYSDQHLAESNEIAAPDEMEGKYDDEIEPFPENEYPDQQIDQSVQTSAADEMWEKYEEIEPLIDKEYLDQAIQTITADEMEKHYTNELKTMKAKLIENVSTIQEPESHSAKQHETEDVSAQKVEKIQKGVGKEYPQQVTSSVRDQTPTCSAVTADLEYDYCPECNSFVPFSVTEMDYATFYASMVQEDLQLCCECKELGIHQLSQMECQHPETAGYGLEIPCECGMVLSCPECELLEPFSTGQFPCSVAQRGYESFDPSFQQDQDLCSTCRRLSVSEPIYRQESQPMKDMIVPSFQQDQDLSCTCRRITVPETIWREESQPVKDVIVPSFQQDQDLSCTCRRHSVPETIWREESQPVKDVITTRGPAAAEEREDTEVPKEREAGESQIGVEDQYPEQAEKVLKATESKVESSQAAQIEKTSQVMKEEDAQKEEEVSSQETVHEPAAAEEREDTEVLKVREAGESQIGVEDQYPEEAEKVLKATESKVESSQAAQIMKTSQVLKQEDAQKEEEVSSQETVHEPAAAEEREDTEVLKVREAGESQIGVEDQYPEEAEKVLKATESKVESSQAAQIEKTSQVLKQEDAQKEEEVSSQETVHEPAAAEEREDTEVLKVREAGESQIGVEDQYPEQAEKVLKATESKAESSQAAQIKETSQVMKEEDAQKEEEVSSQETVHEPAAAEEREDTEVLKVREAGESQIGVEDQYPQQAEMVLKATESKAESSQAAQIEKSTQVIKEEDAQKGRKFLCCCRQTVSEHPRAAEGEEGTKKEYQDGKSFGVPEAIRAYKKQVADIENIKDETEEKYAQEAADVSEGPRTVSEYPEQVADTEGIQEGAEKEYPQQGMKAVEVPDQITDYPQVGKAEQVKEKVEKEYVQRAREDVEVSDKISEYPQQLDDFKNIKEKTEEKYAQEAADVSEGPRKLVNIRNKNPTRREFRREQRKNILNKHEGCGSSRQITDYPQVGKAEQVKEKVEKEYVQRAREDVEVSDKISEYPQQLDDFKNIKEKTEEKYAQEAADVSEGPRTVSEYPEQAADTEGIQEGAEKEYPQQGMKAVEVPDQITDYPQVGKAEQIKEKVEKEYVQRAREDVEVSDKISEYPQQLDDFKNIKEKTEEKYAQEAADVSEGPRTVSEYPEQESDTEGIQEGAEKEYPPQGMKAVEVPDQITDYPQVGKAEQIKEKVEKEYVQRAREDVEVSDKISEYPQQLDDFKNIKEKTEEKYAQEAADVSEGPRTVCGCRKQVADTEGIQEGAKKEYSQQGMKDVEVSDQIRAYKKQVADIENIKEKTEEKYAQEAADVSEGPRTVSEYPEQAADTEGIQEGAEKEYPQQDMKAVEVPDQITDYPQVGKAEQVKEKVEKEYVQRAREDVEVSDKISEYPQQLDDFKNIKEKTEEKYAQEAADVSEGPRTVSEYPEQESDTEGIQEGAEKEYPQQGMKAVEVPDQITDYPQVGKAEQIKEKVEKEYVQPAREDVEVSDKISEYPQQLDDFKNIKEKTEEKYAQEAADVSEGTRTVSEYPEQESDTEGIQEGAEKEYPQQGMKAVEVPDQITDYPQVGKAEQIKEKVEKEYVQRAREDVEVSDKISEYPQQLDDFKNIKEKTEEKYAQEAADVSEGPRTVSEYPEQESDTEGIQEGAEKEYPQQGMKAVEVPDQITDYPQVGKAEQIKEKVEKEYVQRAREDVEVSDKISEYPQQLDDFKNIKEKTEEKYAQEAADVSEGPRTVCGCRKQVADTEGIQEGAKKEYPQQGMKTVEVLEAITAYKKQIADIENIKDETEEKYAQEAADVSGSPRTVSEYPEQVVIREKDFPLQTGQDVDVPGQVSGYPQQVDHTKGLKEGEEEKYAQAVPDVLVGPKTVSEQQAAKTEKIQKEEEKEYSQKGMKQDVPEAISDDLQRVARDEIKEEVEKEYTQQARADVKVPEKISEYPQVAQVEETLQGIQSESKEQAEKVMEVPETRYLQEDLEGPKTISKYPQQVAEAKNIQEVVPQQVDEKKIHAPVEKEYSEDVLEGQQARKATKIPQQVAEVKDIKEGVEKGYIQQDRKGVEVPKTISESPQQVAEIGEIKGEAEKGYPVQPRQQVAEIGEIKGEAEKGYPVQPRQQVAEIGGVKGEAEKGYPVQPRQQVAEIGGIKGEAEKGYPVQPRQQVAEIGGVKGEAEKGYPVQPRQQVAEIGGIKGEAEKGYPVQPRQVAEIGGVKGEAEKGYPVQPRQQVAEIGGIKGEAEKGYPVQPRQQVAEIGGVKGEAEKGYPVQPRQQVAEIGGVKGEAEKGYPVQPRQQVAEIGGIKGEAEKGYPVQPRQVAEIGGVKGEAEKGYPVQPRQQVAEIGGIKGEAEKGYPVQPRQQVAEIGGVKGEAEKGYPVQPRQQVAEIGGVKGEAEKGYPVQPRQVMEVPETISKYTPQVAEPKQIQGAVEKETVSKYPKQVTYIEKAHEVKEYSQEAEKVPKGPESVRQSSEQGSELKQAVKAVEVTKIIDRPPTKVTEADVDEIKTKQAQEMIAAYATKKDFSKQRIDGEEFTDAAIVRKIDQDIVKEDVEIIKPERLQRVRKEQADTSDKIAKRYPQQELDVVGIRTKRKVSIEQKYEPDEVEDIEKQFPKQEIKTMPVKATTQRTIREFNEAGVDEPLYEIVTKQASKTASREQLKVEYRHEVSEDVEEVTVTETICMVGKYSLLPEGDETVQEIKKRVKHESETLNSVKITQTYSYQVQEITLNDPEAIQEFSRIEICSAKNGDKVKQDPTKYAYKDEKPETYKETHKINLFHKEQGREFTSVCDWPVTEVPYVPEPPHKSAKSCVPSALKRVPSETDFFSLIQERLYNEMGSHNEFSTEILSQKHVLNTIEVQEMDSSSTDDDIYCADCNCRAPLITQYAGGSVESREAELKYASLFASFFQEDQELCPECRGYYHPAHVSTQEPPQIAHCHGACSEKAEVNVEVKETEKASLFNSLFEDDPQLSSAFREYCRSVPQETVCQEIYLEQSFVNVDGEETKRAMVKKIAKQAPETLALDRNEKEYSNTQNNYASFVSFLKESNREFSSVCEWPVVRTSVSGADIKKKQSAERLVDSIQIQDTEKQGLSAADTMTTPLPPDQPLKRQNQEVNAAFESSSITTSLELGEMPPEISSFFADDEASGSEEEKKQDRHKIIKTHKRATYSANAESSSSSEHLTEESSDRPRRLVKKLSEDNKSAFQNYQSCEIVFKEKSREFTSVCAWPIYSTPYSPQQVAHTVEVTDSETVFLRPSAEDEVRETKKENSLSKNDCHEFRFAGTTKHLPEPPKTGEGQESVQTLEAMEVTDVGHTDDVTQVSEDTDILSLVLAEVSAELERPDSSSNESNSLSPVCRSPELPDTECTAARLFSQEELVMCSSCRKEEAKENPL</sequence>
<feature type="compositionally biased region" description="Basic and acidic residues" evidence="2">
    <location>
        <begin position="4003"/>
        <end position="4014"/>
    </location>
</feature>
<feature type="compositionally biased region" description="Basic and acidic residues" evidence="2">
    <location>
        <begin position="1351"/>
        <end position="1388"/>
    </location>
</feature>
<protein>
    <submittedName>
        <fullName evidence="3">Uncharacterized protein</fullName>
    </submittedName>
</protein>
<feature type="compositionally biased region" description="Basic and acidic residues" evidence="2">
    <location>
        <begin position="3276"/>
        <end position="3286"/>
    </location>
</feature>
<evidence type="ECO:0000256" key="1">
    <source>
        <dbReference type="SAM" id="Coils"/>
    </source>
</evidence>
<feature type="compositionally biased region" description="Basic and acidic residues" evidence="2">
    <location>
        <begin position="1479"/>
        <end position="1491"/>
    </location>
</feature>
<feature type="compositionally biased region" description="Basic and acidic residues" evidence="2">
    <location>
        <begin position="1323"/>
        <end position="1335"/>
    </location>
</feature>
<keyword evidence="4" id="KW-1185">Reference proteome</keyword>
<feature type="compositionally biased region" description="Basic residues" evidence="2">
    <location>
        <begin position="157"/>
        <end position="167"/>
    </location>
</feature>
<feature type="compositionally biased region" description="Basic and acidic residues" evidence="2">
    <location>
        <begin position="1223"/>
        <end position="1232"/>
    </location>
</feature>
<feature type="compositionally biased region" description="Acidic residues" evidence="2">
    <location>
        <begin position="764"/>
        <end position="775"/>
    </location>
</feature>
<feature type="region of interest" description="Disordered" evidence="2">
    <location>
        <begin position="2439"/>
        <end position="2489"/>
    </location>
</feature>
<feature type="compositionally biased region" description="Polar residues" evidence="2">
    <location>
        <begin position="3935"/>
        <end position="3950"/>
    </location>
</feature>
<feature type="compositionally biased region" description="Polar residues" evidence="2">
    <location>
        <begin position="1336"/>
        <end position="1350"/>
    </location>
</feature>
<feature type="region of interest" description="Disordered" evidence="2">
    <location>
        <begin position="722"/>
        <end position="789"/>
    </location>
</feature>
<feature type="compositionally biased region" description="Basic and acidic residues" evidence="2">
    <location>
        <begin position="780"/>
        <end position="789"/>
    </location>
</feature>
<feature type="region of interest" description="Disordered" evidence="2">
    <location>
        <begin position="2231"/>
        <end position="2281"/>
    </location>
</feature>
<feature type="coiled-coil region" evidence="1">
    <location>
        <begin position="2603"/>
        <end position="2630"/>
    </location>
</feature>
<organism evidence="3 4">
    <name type="scientific">Pomacea canaliculata</name>
    <name type="common">Golden apple snail</name>
    <dbReference type="NCBI Taxonomy" id="400727"/>
    <lineage>
        <taxon>Eukaryota</taxon>
        <taxon>Metazoa</taxon>
        <taxon>Spiralia</taxon>
        <taxon>Lophotrochozoa</taxon>
        <taxon>Mollusca</taxon>
        <taxon>Gastropoda</taxon>
        <taxon>Caenogastropoda</taxon>
        <taxon>Architaenioglossa</taxon>
        <taxon>Ampullarioidea</taxon>
        <taxon>Ampullariidae</taxon>
        <taxon>Pomacea</taxon>
    </lineage>
</organism>
<gene>
    <name evidence="3" type="ORF">C0Q70_06692</name>
</gene>
<feature type="compositionally biased region" description="Basic and acidic residues" evidence="2">
    <location>
        <begin position="1780"/>
        <end position="1798"/>
    </location>
</feature>
<feature type="compositionally biased region" description="Basic and acidic residues" evidence="2">
    <location>
        <begin position="2439"/>
        <end position="2451"/>
    </location>
</feature>
<dbReference type="EMBL" id="PZQS01000004">
    <property type="protein sequence ID" value="PVD31280.1"/>
    <property type="molecule type" value="Genomic_DNA"/>
</dbReference>
<feature type="compositionally biased region" description="Basic and acidic residues" evidence="2">
    <location>
        <begin position="748"/>
        <end position="763"/>
    </location>
</feature>